<dbReference type="InterPro" id="IPR042317">
    <property type="entry name" value="She-1-like"/>
</dbReference>
<feature type="domain" description="F-box" evidence="1">
    <location>
        <begin position="25"/>
        <end position="65"/>
    </location>
</feature>
<proteinExistence type="predicted"/>
<dbReference type="EMBL" id="PDUG01000004">
    <property type="protein sequence ID" value="PIC32679.1"/>
    <property type="molecule type" value="Genomic_DNA"/>
</dbReference>
<dbReference type="Pfam" id="PF00646">
    <property type="entry name" value="F-box"/>
    <property type="match status" value="1"/>
</dbReference>
<accession>A0A2G5TZE3</accession>
<sequence length="352" mass="41430">MASDLENLIGTIEKLSIKPVYDTNWCDMPAEIKLECIGKMDLNERLSLRCTAQAEKSLVDSQKIEFNYGRFCGHDEGFFGFVLYSDNKCNLWKHLYNKSETIGLMKYIKNVGVFENLYISFGNLFADNEQFATDDGLFTAKNIEFRKCDINNIISVLNKLKEGVESIKMNGKMSDDLSQILAISHIQNVPYWHIEYYNKTDSLRMVAQMWIETNSKIGSIFQVSVKRNGSFEEFLEHFDDRIVYFQVDKSKDERRVRIRTENADIHILLERGLDDSVAIDFADEYFRLMVIPAEMKECEYEDDCQEWICKIDTEIYEYDSDNSVDDYDYEDYDNYERDWYDSDNDGWNPDNY</sequence>
<evidence type="ECO:0000259" key="1">
    <source>
        <dbReference type="Pfam" id="PF00646"/>
    </source>
</evidence>
<dbReference type="PANTHER" id="PTHR31006">
    <property type="entry name" value="F-BOX DOMAIN-CONTAINING PROTEIN-RELATED-RELATED"/>
    <property type="match status" value="1"/>
</dbReference>
<protein>
    <recommendedName>
        <fullName evidence="1">F-box domain-containing protein</fullName>
    </recommendedName>
</protein>
<gene>
    <name evidence="2" type="primary">Cnig_chr_IV.g12916</name>
    <name evidence="2" type="ORF">B9Z55_012916</name>
</gene>
<keyword evidence="3" id="KW-1185">Reference proteome</keyword>
<comment type="caution">
    <text evidence="2">The sequence shown here is derived from an EMBL/GenBank/DDBJ whole genome shotgun (WGS) entry which is preliminary data.</text>
</comment>
<dbReference type="InterPro" id="IPR001810">
    <property type="entry name" value="F-box_dom"/>
</dbReference>
<reference evidence="3" key="1">
    <citation type="submission" date="2017-10" db="EMBL/GenBank/DDBJ databases">
        <title>Rapid genome shrinkage in a self-fertile nematode reveals novel sperm competition proteins.</title>
        <authorList>
            <person name="Yin D."/>
            <person name="Schwarz E.M."/>
            <person name="Thomas C.G."/>
            <person name="Felde R.L."/>
            <person name="Korf I.F."/>
            <person name="Cutter A.D."/>
            <person name="Schartner C.M."/>
            <person name="Ralston E.J."/>
            <person name="Meyer B.J."/>
            <person name="Haag E.S."/>
        </authorList>
    </citation>
    <scope>NUCLEOTIDE SEQUENCE [LARGE SCALE GENOMIC DNA]</scope>
    <source>
        <strain evidence="3">JU1422</strain>
    </source>
</reference>
<dbReference type="AlphaFoldDB" id="A0A2G5TZE3"/>
<dbReference type="OrthoDB" id="10640024at2759"/>
<name>A0A2G5TZE3_9PELO</name>
<dbReference type="Proteomes" id="UP000230233">
    <property type="component" value="Chromosome IV"/>
</dbReference>
<evidence type="ECO:0000313" key="2">
    <source>
        <dbReference type="EMBL" id="PIC32679.1"/>
    </source>
</evidence>
<dbReference type="PANTHER" id="PTHR31006:SF3">
    <property type="entry name" value="F-BOX DOMAIN-CONTAINING PROTEIN-RELATED"/>
    <property type="match status" value="1"/>
</dbReference>
<organism evidence="2 3">
    <name type="scientific">Caenorhabditis nigoni</name>
    <dbReference type="NCBI Taxonomy" id="1611254"/>
    <lineage>
        <taxon>Eukaryota</taxon>
        <taxon>Metazoa</taxon>
        <taxon>Ecdysozoa</taxon>
        <taxon>Nematoda</taxon>
        <taxon>Chromadorea</taxon>
        <taxon>Rhabditida</taxon>
        <taxon>Rhabditina</taxon>
        <taxon>Rhabditomorpha</taxon>
        <taxon>Rhabditoidea</taxon>
        <taxon>Rhabditidae</taxon>
        <taxon>Peloderinae</taxon>
        <taxon>Caenorhabditis</taxon>
    </lineage>
</organism>
<evidence type="ECO:0000313" key="3">
    <source>
        <dbReference type="Proteomes" id="UP000230233"/>
    </source>
</evidence>